<proteinExistence type="predicted"/>
<dbReference type="OrthoDB" id="359487at2759"/>
<reference evidence="3" key="1">
    <citation type="submission" date="2025-08" db="UniProtKB">
        <authorList>
            <consortium name="RefSeq"/>
        </authorList>
    </citation>
    <scope>IDENTIFICATION</scope>
</reference>
<keyword evidence="1" id="KW-0732">Signal</keyword>
<evidence type="ECO:0000313" key="2">
    <source>
        <dbReference type="Proteomes" id="UP000515125"/>
    </source>
</evidence>
<dbReference type="GeneID" id="113147401"/>
<dbReference type="Proteomes" id="UP000515125">
    <property type="component" value="Unplaced"/>
</dbReference>
<organism evidence="2 3">
    <name type="scientific">Cyclospora cayetanensis</name>
    <dbReference type="NCBI Taxonomy" id="88456"/>
    <lineage>
        <taxon>Eukaryota</taxon>
        <taxon>Sar</taxon>
        <taxon>Alveolata</taxon>
        <taxon>Apicomplexa</taxon>
        <taxon>Conoidasida</taxon>
        <taxon>Coccidia</taxon>
        <taxon>Eucoccidiorida</taxon>
        <taxon>Eimeriorina</taxon>
        <taxon>Eimeriidae</taxon>
        <taxon>Cyclospora</taxon>
    </lineage>
</organism>
<protein>
    <submittedName>
        <fullName evidence="3">Uncharacterized protein LOC113147401</fullName>
    </submittedName>
</protein>
<dbReference type="AlphaFoldDB" id="A0A6P6S1J4"/>
<sequence>MGPTAGRVVCVLLILTIVPASAFMCSPEICQRCCKPVQTGCEPAFLQTQQGFLVSDHTYCLECSCDNPKSGCGWLAYGAGRIQCTSCQFLRVVTKRLPGAQVSGCEGFALDGEVVYISRSRLAAGSPQLNSGPMFWRLEFQAIGESFMGGTQSKFLLAMPF</sequence>
<gene>
    <name evidence="3" type="primary">LOC113147401</name>
</gene>
<dbReference type="RefSeq" id="XP_026193654.1">
    <property type="nucleotide sequence ID" value="XM_026337869.1"/>
</dbReference>
<evidence type="ECO:0000256" key="1">
    <source>
        <dbReference type="SAM" id="SignalP"/>
    </source>
</evidence>
<name>A0A6P6S1J4_9EIME</name>
<accession>A0A6P6S1J4</accession>
<evidence type="ECO:0000313" key="3">
    <source>
        <dbReference type="RefSeq" id="XP_026193654.1"/>
    </source>
</evidence>
<feature type="chain" id="PRO_5028485215" evidence="1">
    <location>
        <begin position="23"/>
        <end position="161"/>
    </location>
</feature>
<keyword evidence="2" id="KW-1185">Reference proteome</keyword>
<feature type="signal peptide" evidence="1">
    <location>
        <begin position="1"/>
        <end position="22"/>
    </location>
</feature>